<protein>
    <submittedName>
        <fullName evidence="2">Uncharacterized protein</fullName>
    </submittedName>
</protein>
<dbReference type="Proteomes" id="UP001157091">
    <property type="component" value="Unassembled WGS sequence"/>
</dbReference>
<reference evidence="3" key="1">
    <citation type="journal article" date="2019" name="Int. J. Syst. Evol. Microbiol.">
        <title>The Global Catalogue of Microorganisms (GCM) 10K type strain sequencing project: providing services to taxonomists for standard genome sequencing and annotation.</title>
        <authorList>
            <consortium name="The Broad Institute Genomics Platform"/>
            <consortium name="The Broad Institute Genome Sequencing Center for Infectious Disease"/>
            <person name="Wu L."/>
            <person name="Ma J."/>
        </authorList>
    </citation>
    <scope>NUCLEOTIDE SEQUENCE [LARGE SCALE GENOMIC DNA]</scope>
    <source>
        <strain evidence="3">NBRC 106348</strain>
    </source>
</reference>
<evidence type="ECO:0000313" key="3">
    <source>
        <dbReference type="Proteomes" id="UP001157091"/>
    </source>
</evidence>
<evidence type="ECO:0000256" key="1">
    <source>
        <dbReference type="SAM" id="MobiDB-lite"/>
    </source>
</evidence>
<dbReference type="EMBL" id="BSUK01000001">
    <property type="protein sequence ID" value="GMA26610.1"/>
    <property type="molecule type" value="Genomic_DNA"/>
</dbReference>
<feature type="region of interest" description="Disordered" evidence="1">
    <location>
        <begin position="30"/>
        <end position="53"/>
    </location>
</feature>
<accession>A0ABQ6IA80</accession>
<organism evidence="2 3">
    <name type="scientific">Luteimicrobium album</name>
    <dbReference type="NCBI Taxonomy" id="1054550"/>
    <lineage>
        <taxon>Bacteria</taxon>
        <taxon>Bacillati</taxon>
        <taxon>Actinomycetota</taxon>
        <taxon>Actinomycetes</taxon>
        <taxon>Micrococcales</taxon>
        <taxon>Luteimicrobium</taxon>
    </lineage>
</organism>
<feature type="compositionally biased region" description="Basic and acidic residues" evidence="1">
    <location>
        <begin position="30"/>
        <end position="43"/>
    </location>
</feature>
<keyword evidence="3" id="KW-1185">Reference proteome</keyword>
<proteinExistence type="predicted"/>
<comment type="caution">
    <text evidence="2">The sequence shown here is derived from an EMBL/GenBank/DDBJ whole genome shotgun (WGS) entry which is preliminary data.</text>
</comment>
<evidence type="ECO:0000313" key="2">
    <source>
        <dbReference type="EMBL" id="GMA26610.1"/>
    </source>
</evidence>
<sequence>MVLPVDVQPAQVGDVVRVQVAEGDGVHLERVDDALQRPERPVAEVEDDGPGVP</sequence>
<gene>
    <name evidence="2" type="ORF">GCM10025864_43690</name>
</gene>
<feature type="compositionally biased region" description="Acidic residues" evidence="1">
    <location>
        <begin position="44"/>
        <end position="53"/>
    </location>
</feature>
<name>A0ABQ6IA80_9MICO</name>